<dbReference type="AlphaFoldDB" id="A0ABD3GDJ6"/>
<protein>
    <recommendedName>
        <fullName evidence="1">Endonuclease/exonuclease/phosphatase domain-containing protein</fullName>
    </recommendedName>
</protein>
<gene>
    <name evidence="2" type="ORF">R1sor_027211</name>
</gene>
<proteinExistence type="predicted"/>
<name>A0ABD3GDJ6_9MARC</name>
<organism evidence="2 3">
    <name type="scientific">Riccia sorocarpa</name>
    <dbReference type="NCBI Taxonomy" id="122646"/>
    <lineage>
        <taxon>Eukaryota</taxon>
        <taxon>Viridiplantae</taxon>
        <taxon>Streptophyta</taxon>
        <taxon>Embryophyta</taxon>
        <taxon>Marchantiophyta</taxon>
        <taxon>Marchantiopsida</taxon>
        <taxon>Marchantiidae</taxon>
        <taxon>Marchantiales</taxon>
        <taxon>Ricciaceae</taxon>
        <taxon>Riccia</taxon>
    </lineage>
</organism>
<accession>A0ABD3GDJ6</accession>
<evidence type="ECO:0000313" key="3">
    <source>
        <dbReference type="Proteomes" id="UP001633002"/>
    </source>
</evidence>
<feature type="domain" description="Endonuclease/exonuclease/phosphatase" evidence="1">
    <location>
        <begin position="233"/>
        <end position="462"/>
    </location>
</feature>
<reference evidence="2 3" key="1">
    <citation type="submission" date="2024-09" db="EMBL/GenBank/DDBJ databases">
        <title>Chromosome-scale assembly of Riccia sorocarpa.</title>
        <authorList>
            <person name="Paukszto L."/>
        </authorList>
    </citation>
    <scope>NUCLEOTIDE SEQUENCE [LARGE SCALE GENOMIC DNA]</scope>
    <source>
        <strain evidence="2">LP-2024</strain>
        <tissue evidence="2">Aerial parts of the thallus</tissue>
    </source>
</reference>
<evidence type="ECO:0000259" key="1">
    <source>
        <dbReference type="Pfam" id="PF03372"/>
    </source>
</evidence>
<dbReference type="Pfam" id="PF03372">
    <property type="entry name" value="Exo_endo_phos"/>
    <property type="match status" value="1"/>
</dbReference>
<dbReference type="SUPFAM" id="SSF56219">
    <property type="entry name" value="DNase I-like"/>
    <property type="match status" value="1"/>
</dbReference>
<sequence>MFRKFEEQAVMLSTLSQEEVSVRKEVILVKEEMVDVKSSIGSIQIDLTGLLARVENQLCVEELKQIKDQLLEHGQVLQSLKNDTGSANMDIQPILSGLETHLKSYAEVALESQAALREQDVVRQQEMELKLQSFVVAAREAQTSALMEQDRERAARSERSLNIRIVGLEEPKGEDTKTVVTDLFRNTLKVDVLGVAQAFRVGKNERGPRTVVVKFDRLESRQAVLGSRSLWEDSDIVAMVETWCWRPDDIRLSGFDCLTNIWDAKKGQKGRGFGGIGVWVRTGLGVEVQLEYVNPKKQFLCIHLMIGSTSSFMIFGYFAPLGAPIYRDNAHVSPFENISQFVLGLKNRGPLWILGDFNSRTGPLQPGEDVHLSPPWGRTVDSDWDRVSEVAGRNAMVESFLSFLSYCSLTILNGSRKFRDTQACTFVGPAGSSLIDYLLANKEGRTLVQKMTLGQIVPESDHRFLCCEVAGFIPRRARRDPVNYLLTGEDRSVYAERLSKEITVNSTAVDVSSAILRVAKAVSLRRKVGRRAWYDVDCELARQKAIAASPEDRNGAFRKYKHFLRSKKRRFLQEEQKRLLQELRKDPKLFWGRIRAPGTKSELSPEVLMTLGDRRYRSATLTAISGWSSLRASGGPNALRPELPGGFEPFSLSGVVVVQSTWLAGVSGSFCLPHLFKPQFCTVRVFGDQVFLARKVEHIHKLFLQSELGVRPQTPYVLLLAETGKLPIEAEALWAALQLAKRVSSMPEERFP</sequence>
<dbReference type="EMBL" id="JBJQOH010000008">
    <property type="protein sequence ID" value="KAL3677263.1"/>
    <property type="molecule type" value="Genomic_DNA"/>
</dbReference>
<dbReference type="InterPro" id="IPR005135">
    <property type="entry name" value="Endo/exonuclease/phosphatase"/>
</dbReference>
<evidence type="ECO:0000313" key="2">
    <source>
        <dbReference type="EMBL" id="KAL3677263.1"/>
    </source>
</evidence>
<dbReference type="Gene3D" id="3.60.10.10">
    <property type="entry name" value="Endonuclease/exonuclease/phosphatase"/>
    <property type="match status" value="1"/>
</dbReference>
<comment type="caution">
    <text evidence="2">The sequence shown here is derived from an EMBL/GenBank/DDBJ whole genome shotgun (WGS) entry which is preliminary data.</text>
</comment>
<keyword evidence="3" id="KW-1185">Reference proteome</keyword>
<dbReference type="InterPro" id="IPR036691">
    <property type="entry name" value="Endo/exonu/phosph_ase_sf"/>
</dbReference>
<dbReference type="Proteomes" id="UP001633002">
    <property type="component" value="Unassembled WGS sequence"/>
</dbReference>